<dbReference type="AlphaFoldDB" id="A0AAW2MAK6"/>
<dbReference type="InterPro" id="IPR000477">
    <property type="entry name" value="RT_dom"/>
</dbReference>
<dbReference type="PANTHER" id="PTHR24559:SF444">
    <property type="entry name" value="REVERSE TRANSCRIPTASE DOMAIN-CONTAINING PROTEIN"/>
    <property type="match status" value="1"/>
</dbReference>
<feature type="domain" description="Reverse transcriptase" evidence="1">
    <location>
        <begin position="1"/>
        <end position="132"/>
    </location>
</feature>
<reference evidence="2" key="2">
    <citation type="journal article" date="2024" name="Plant">
        <title>Genomic evolution and insights into agronomic trait innovations of Sesamum species.</title>
        <authorList>
            <person name="Miao H."/>
            <person name="Wang L."/>
            <person name="Qu L."/>
            <person name="Liu H."/>
            <person name="Sun Y."/>
            <person name="Le M."/>
            <person name="Wang Q."/>
            <person name="Wei S."/>
            <person name="Zheng Y."/>
            <person name="Lin W."/>
            <person name="Duan Y."/>
            <person name="Cao H."/>
            <person name="Xiong S."/>
            <person name="Wang X."/>
            <person name="Wei L."/>
            <person name="Li C."/>
            <person name="Ma Q."/>
            <person name="Ju M."/>
            <person name="Zhao R."/>
            <person name="Li G."/>
            <person name="Mu C."/>
            <person name="Tian Q."/>
            <person name="Mei H."/>
            <person name="Zhang T."/>
            <person name="Gao T."/>
            <person name="Zhang H."/>
        </authorList>
    </citation>
    <scope>NUCLEOTIDE SEQUENCE</scope>
    <source>
        <strain evidence="2">G01</strain>
    </source>
</reference>
<dbReference type="InterPro" id="IPR043128">
    <property type="entry name" value="Rev_trsase/Diguanyl_cyclase"/>
</dbReference>
<dbReference type="Gene3D" id="3.30.70.270">
    <property type="match status" value="1"/>
</dbReference>
<dbReference type="EMBL" id="JACGWK010000011">
    <property type="protein sequence ID" value="KAL0327473.1"/>
    <property type="molecule type" value="Genomic_DNA"/>
</dbReference>
<dbReference type="InterPro" id="IPR043502">
    <property type="entry name" value="DNA/RNA_pol_sf"/>
</dbReference>
<dbReference type="Pfam" id="PF00078">
    <property type="entry name" value="RVT_1"/>
    <property type="match status" value="1"/>
</dbReference>
<dbReference type="FunFam" id="3.30.70.270:FF:000003">
    <property type="entry name" value="Transposon Ty3-G Gag-Pol polyprotein"/>
    <property type="match status" value="1"/>
</dbReference>
<sequence>MIDDLLDQLKGGFNIFKDRFEIWVLTVEDSRERYTKTTFHTRYGHYEFLVIPLGLTNAPASFMASMNHTFHEYRDQFVIVFVDEILVYLRSIEEHEQHLRIVLHVFKDKHLHAKLSKCEFWINQVVFLGHVISGDRVMPDPSKVKKRMVMESNNKKAYKV</sequence>
<accession>A0AAW2MAK6</accession>
<evidence type="ECO:0000313" key="2">
    <source>
        <dbReference type="EMBL" id="KAL0327473.1"/>
    </source>
</evidence>
<comment type="caution">
    <text evidence="2">The sequence shown here is derived from an EMBL/GenBank/DDBJ whole genome shotgun (WGS) entry which is preliminary data.</text>
</comment>
<proteinExistence type="predicted"/>
<name>A0AAW2MAK6_9LAMI</name>
<reference evidence="2" key="1">
    <citation type="submission" date="2020-06" db="EMBL/GenBank/DDBJ databases">
        <authorList>
            <person name="Li T."/>
            <person name="Hu X."/>
            <person name="Zhang T."/>
            <person name="Song X."/>
            <person name="Zhang H."/>
            <person name="Dai N."/>
            <person name="Sheng W."/>
            <person name="Hou X."/>
            <person name="Wei L."/>
        </authorList>
    </citation>
    <scope>NUCLEOTIDE SEQUENCE</scope>
    <source>
        <strain evidence="2">G01</strain>
        <tissue evidence="2">Leaf</tissue>
    </source>
</reference>
<dbReference type="CDD" id="cd01647">
    <property type="entry name" value="RT_LTR"/>
    <property type="match status" value="1"/>
</dbReference>
<organism evidence="2">
    <name type="scientific">Sesamum angustifolium</name>
    <dbReference type="NCBI Taxonomy" id="2727405"/>
    <lineage>
        <taxon>Eukaryota</taxon>
        <taxon>Viridiplantae</taxon>
        <taxon>Streptophyta</taxon>
        <taxon>Embryophyta</taxon>
        <taxon>Tracheophyta</taxon>
        <taxon>Spermatophyta</taxon>
        <taxon>Magnoliopsida</taxon>
        <taxon>eudicotyledons</taxon>
        <taxon>Gunneridae</taxon>
        <taxon>Pentapetalae</taxon>
        <taxon>asterids</taxon>
        <taxon>lamiids</taxon>
        <taxon>Lamiales</taxon>
        <taxon>Pedaliaceae</taxon>
        <taxon>Sesamum</taxon>
    </lineage>
</organism>
<evidence type="ECO:0000259" key="1">
    <source>
        <dbReference type="PROSITE" id="PS50878"/>
    </source>
</evidence>
<dbReference type="PROSITE" id="PS50878">
    <property type="entry name" value="RT_POL"/>
    <property type="match status" value="1"/>
</dbReference>
<dbReference type="Gene3D" id="3.10.10.10">
    <property type="entry name" value="HIV Type 1 Reverse Transcriptase, subunit A, domain 1"/>
    <property type="match status" value="1"/>
</dbReference>
<dbReference type="PANTHER" id="PTHR24559">
    <property type="entry name" value="TRANSPOSON TY3-I GAG-POL POLYPROTEIN"/>
    <property type="match status" value="1"/>
</dbReference>
<protein>
    <submittedName>
        <fullName evidence="2">Retrovirus-related Pol polyprotein from transposon.6</fullName>
    </submittedName>
</protein>
<dbReference type="SUPFAM" id="SSF56672">
    <property type="entry name" value="DNA/RNA polymerases"/>
    <property type="match status" value="1"/>
</dbReference>
<dbReference type="InterPro" id="IPR053134">
    <property type="entry name" value="RNA-dir_DNA_polymerase"/>
</dbReference>
<gene>
    <name evidence="2" type="ORF">Sangu_1825300</name>
</gene>